<dbReference type="Proteomes" id="UP000593578">
    <property type="component" value="Unassembled WGS sequence"/>
</dbReference>
<dbReference type="EMBL" id="JABEZZ010000005">
    <property type="protein sequence ID" value="MBA0585105.1"/>
    <property type="molecule type" value="Genomic_DNA"/>
</dbReference>
<accession>A0A7J8P765</accession>
<name>A0A7J8P765_GOSRA</name>
<gene>
    <name evidence="1" type="ORF">Gorai_015894</name>
</gene>
<proteinExistence type="predicted"/>
<evidence type="ECO:0000313" key="2">
    <source>
        <dbReference type="Proteomes" id="UP000593578"/>
    </source>
</evidence>
<reference evidence="1 2" key="1">
    <citation type="journal article" date="2019" name="Genome Biol. Evol.">
        <title>Insights into the evolution of the New World diploid cottons (Gossypium, subgenus Houzingenia) based on genome sequencing.</title>
        <authorList>
            <person name="Grover C.E."/>
            <person name="Arick M.A. 2nd"/>
            <person name="Thrash A."/>
            <person name="Conover J.L."/>
            <person name="Sanders W.S."/>
            <person name="Peterson D.G."/>
            <person name="Frelichowski J.E."/>
            <person name="Scheffler J.A."/>
            <person name="Scheffler B.E."/>
            <person name="Wendel J.F."/>
        </authorList>
    </citation>
    <scope>NUCLEOTIDE SEQUENCE [LARGE SCALE GENOMIC DNA]</scope>
    <source>
        <strain evidence="1">8</strain>
        <tissue evidence="1">Leaf</tissue>
    </source>
</reference>
<comment type="caution">
    <text evidence="1">The sequence shown here is derived from an EMBL/GenBank/DDBJ whole genome shotgun (WGS) entry which is preliminary data.</text>
</comment>
<dbReference type="AlphaFoldDB" id="A0A7J8P765"/>
<organism evidence="1 2">
    <name type="scientific">Gossypium raimondii</name>
    <name type="common">Peruvian cotton</name>
    <name type="synonym">Gossypium klotzschianum subsp. raimondii</name>
    <dbReference type="NCBI Taxonomy" id="29730"/>
    <lineage>
        <taxon>Eukaryota</taxon>
        <taxon>Viridiplantae</taxon>
        <taxon>Streptophyta</taxon>
        <taxon>Embryophyta</taxon>
        <taxon>Tracheophyta</taxon>
        <taxon>Spermatophyta</taxon>
        <taxon>Magnoliopsida</taxon>
        <taxon>eudicotyledons</taxon>
        <taxon>Gunneridae</taxon>
        <taxon>Pentapetalae</taxon>
        <taxon>rosids</taxon>
        <taxon>malvids</taxon>
        <taxon>Malvales</taxon>
        <taxon>Malvaceae</taxon>
        <taxon>Malvoideae</taxon>
        <taxon>Gossypium</taxon>
    </lineage>
</organism>
<evidence type="ECO:0000313" key="1">
    <source>
        <dbReference type="EMBL" id="MBA0585105.1"/>
    </source>
</evidence>
<feature type="non-terminal residue" evidence="1">
    <location>
        <position position="52"/>
    </location>
</feature>
<sequence>PPFVHAFVREKEKYLTSITRRTSIRRSFQGPGGRRINQQMKVRSMLPMSIRC</sequence>
<protein>
    <submittedName>
        <fullName evidence="1">Uncharacterized protein</fullName>
    </submittedName>
</protein>
<feature type="non-terminal residue" evidence="1">
    <location>
        <position position="1"/>
    </location>
</feature>